<name>A0A5B7FBG0_PORTR</name>
<dbReference type="EMBL" id="VSRR010005198">
    <property type="protein sequence ID" value="MPC41824.1"/>
    <property type="molecule type" value="Genomic_DNA"/>
</dbReference>
<organism evidence="1 2">
    <name type="scientific">Portunus trituberculatus</name>
    <name type="common">Swimming crab</name>
    <name type="synonym">Neptunus trituberculatus</name>
    <dbReference type="NCBI Taxonomy" id="210409"/>
    <lineage>
        <taxon>Eukaryota</taxon>
        <taxon>Metazoa</taxon>
        <taxon>Ecdysozoa</taxon>
        <taxon>Arthropoda</taxon>
        <taxon>Crustacea</taxon>
        <taxon>Multicrustacea</taxon>
        <taxon>Malacostraca</taxon>
        <taxon>Eumalacostraca</taxon>
        <taxon>Eucarida</taxon>
        <taxon>Decapoda</taxon>
        <taxon>Pleocyemata</taxon>
        <taxon>Brachyura</taxon>
        <taxon>Eubrachyura</taxon>
        <taxon>Portunoidea</taxon>
        <taxon>Portunidae</taxon>
        <taxon>Portuninae</taxon>
        <taxon>Portunus</taxon>
    </lineage>
</organism>
<proteinExistence type="predicted"/>
<reference evidence="1 2" key="1">
    <citation type="submission" date="2019-05" db="EMBL/GenBank/DDBJ databases">
        <title>Another draft genome of Portunus trituberculatus and its Hox gene families provides insights of decapod evolution.</title>
        <authorList>
            <person name="Jeong J.-H."/>
            <person name="Song I."/>
            <person name="Kim S."/>
            <person name="Choi T."/>
            <person name="Kim D."/>
            <person name="Ryu S."/>
            <person name="Kim W."/>
        </authorList>
    </citation>
    <scope>NUCLEOTIDE SEQUENCE [LARGE SCALE GENOMIC DNA]</scope>
    <source>
        <tissue evidence="1">Muscle</tissue>
    </source>
</reference>
<dbReference type="AlphaFoldDB" id="A0A5B7FBG0"/>
<keyword evidence="2" id="KW-1185">Reference proteome</keyword>
<dbReference type="Proteomes" id="UP000324222">
    <property type="component" value="Unassembled WGS sequence"/>
</dbReference>
<evidence type="ECO:0000313" key="1">
    <source>
        <dbReference type="EMBL" id="MPC41824.1"/>
    </source>
</evidence>
<evidence type="ECO:0000313" key="2">
    <source>
        <dbReference type="Proteomes" id="UP000324222"/>
    </source>
</evidence>
<sequence>MKIQENSHGKKNVKCCTKEINRKCFYLPFARHVFYQLMSLIAGSARFIGLKKEDMEEGPAVEPLAADVEGPAVAESAGVADFLTNLDTFLYVMSHFATPGRIWVTFLQGFQSFFNTTETFSKS</sequence>
<protein>
    <submittedName>
        <fullName evidence="1">Uncharacterized protein</fullName>
    </submittedName>
</protein>
<comment type="caution">
    <text evidence="1">The sequence shown here is derived from an EMBL/GenBank/DDBJ whole genome shotgun (WGS) entry which is preliminary data.</text>
</comment>
<gene>
    <name evidence="1" type="ORF">E2C01_035431</name>
</gene>
<accession>A0A5B7FBG0</accession>